<comment type="pathway">
    <text evidence="2">Carbohydrate biosynthesis; Calvin cycle.</text>
</comment>
<evidence type="ECO:0000256" key="1">
    <source>
        <dbReference type="ARBA" id="ARBA00001946"/>
    </source>
</evidence>
<dbReference type="InterPro" id="IPR044015">
    <property type="entry name" value="FBPase_C_dom"/>
</dbReference>
<dbReference type="GO" id="GO:0005737">
    <property type="term" value="C:cytoplasm"/>
    <property type="evidence" value="ECO:0007669"/>
    <property type="project" value="TreeGrafter"/>
</dbReference>
<evidence type="ECO:0000256" key="6">
    <source>
        <dbReference type="ARBA" id="ARBA00022842"/>
    </source>
</evidence>
<feature type="domain" description="Fructose-1-6-bisphosphatase class I N-terminal" evidence="8">
    <location>
        <begin position="20"/>
        <end position="153"/>
    </location>
</feature>
<dbReference type="Gene3D" id="3.30.540.10">
    <property type="entry name" value="Fructose-1,6-Bisphosphatase, subunit A, domain 1"/>
    <property type="match status" value="1"/>
</dbReference>
<dbReference type="PANTHER" id="PTHR11556:SF35">
    <property type="entry name" value="SEDOHEPTULOSE-1,7-BISPHOSPHATASE, CHLOROPLASTIC"/>
    <property type="match status" value="1"/>
</dbReference>
<evidence type="ECO:0000259" key="9">
    <source>
        <dbReference type="Pfam" id="PF18913"/>
    </source>
</evidence>
<dbReference type="SUPFAM" id="SSF56655">
    <property type="entry name" value="Carbohydrate phosphatase"/>
    <property type="match status" value="1"/>
</dbReference>
<dbReference type="PROSITE" id="PS00124">
    <property type="entry name" value="FBPASE"/>
    <property type="match status" value="1"/>
</dbReference>
<keyword evidence="6" id="KW-0460">Magnesium</keyword>
<evidence type="ECO:0000256" key="4">
    <source>
        <dbReference type="ARBA" id="ARBA00022723"/>
    </source>
</evidence>
<dbReference type="GO" id="GO:0005986">
    <property type="term" value="P:sucrose biosynthetic process"/>
    <property type="evidence" value="ECO:0007669"/>
    <property type="project" value="TreeGrafter"/>
</dbReference>
<evidence type="ECO:0000256" key="7">
    <source>
        <dbReference type="ARBA" id="ARBA00023277"/>
    </source>
</evidence>
<sequence>MPGDDRRSLIQDVIPTLILSIYQIAKKLQTSHHVSQVGTANAFGDDQLNVDVIAEQTIRRDIEKVASISTASSEEDPIEKPAREGRTDHCGEETYTLAFDPLDGSSIIAPNWSVGTIIGIWDGDSALRSSPERHLIASILGIYGPRTTAIVALRLPQLSGPACFEIGLGSDATGNTTCEIIRPSIELSSPPYKTRYFAPANLRAAAEDTAYMDLVTNFITAKYTLRYSGGLVPDVAHALTKGHGLYVSPVTEKSKAKLRKLYELSPVALIIEAAGGLALDAGTGRRILDQEINDCDERAGIICGNRDEVEDVAKAFGMAR</sequence>
<name>A0A6A6GQL8_9PEZI</name>
<dbReference type="PRINTS" id="PR01958">
    <property type="entry name" value="S17BPHPHTASE"/>
</dbReference>
<dbReference type="OrthoDB" id="3886144at2759"/>
<dbReference type="GO" id="GO:0006000">
    <property type="term" value="P:fructose metabolic process"/>
    <property type="evidence" value="ECO:0007669"/>
    <property type="project" value="TreeGrafter"/>
</dbReference>
<keyword evidence="7" id="KW-0119">Carbohydrate metabolism</keyword>
<evidence type="ECO:0000256" key="5">
    <source>
        <dbReference type="ARBA" id="ARBA00022801"/>
    </source>
</evidence>
<protein>
    <submittedName>
        <fullName evidence="10">Sedoheptulose-1,7-bisphosphatase</fullName>
    </submittedName>
</protein>
<dbReference type="Pfam" id="PF00316">
    <property type="entry name" value="FBPase"/>
    <property type="match status" value="1"/>
</dbReference>
<organism evidence="10 11">
    <name type="scientific">Elsinoe ampelina</name>
    <dbReference type="NCBI Taxonomy" id="302913"/>
    <lineage>
        <taxon>Eukaryota</taxon>
        <taxon>Fungi</taxon>
        <taxon>Dikarya</taxon>
        <taxon>Ascomycota</taxon>
        <taxon>Pezizomycotina</taxon>
        <taxon>Dothideomycetes</taxon>
        <taxon>Dothideomycetidae</taxon>
        <taxon>Myriangiales</taxon>
        <taxon>Elsinoaceae</taxon>
        <taxon>Elsinoe</taxon>
    </lineage>
</organism>
<evidence type="ECO:0000256" key="2">
    <source>
        <dbReference type="ARBA" id="ARBA00005215"/>
    </source>
</evidence>
<dbReference type="PANTHER" id="PTHR11556">
    <property type="entry name" value="FRUCTOSE-1,6-BISPHOSPHATASE-RELATED"/>
    <property type="match status" value="1"/>
</dbReference>
<dbReference type="GO" id="GO:0006094">
    <property type="term" value="P:gluconeogenesis"/>
    <property type="evidence" value="ECO:0007669"/>
    <property type="project" value="TreeGrafter"/>
</dbReference>
<reference evidence="11" key="1">
    <citation type="journal article" date="2020" name="Stud. Mycol.">
        <title>101 Dothideomycetes genomes: A test case for predicting lifestyles and emergence of pathogens.</title>
        <authorList>
            <person name="Haridas S."/>
            <person name="Albert R."/>
            <person name="Binder M."/>
            <person name="Bloem J."/>
            <person name="LaButti K."/>
            <person name="Salamov A."/>
            <person name="Andreopoulos B."/>
            <person name="Baker S."/>
            <person name="Barry K."/>
            <person name="Bills G."/>
            <person name="Bluhm B."/>
            <person name="Cannon C."/>
            <person name="Castanera R."/>
            <person name="Culley D."/>
            <person name="Daum C."/>
            <person name="Ezra D."/>
            <person name="Gonzalez J."/>
            <person name="Henrissat B."/>
            <person name="Kuo A."/>
            <person name="Liang C."/>
            <person name="Lipzen A."/>
            <person name="Lutzoni F."/>
            <person name="Magnuson J."/>
            <person name="Mondo S."/>
            <person name="Nolan M."/>
            <person name="Ohm R."/>
            <person name="Pangilinan J."/>
            <person name="Park H.-J."/>
            <person name="Ramirez L."/>
            <person name="Alfaro M."/>
            <person name="Sun H."/>
            <person name="Tritt A."/>
            <person name="Yoshinaga Y."/>
            <person name="Zwiers L.-H."/>
            <person name="Turgeon B."/>
            <person name="Goodwin S."/>
            <person name="Spatafora J."/>
            <person name="Crous P."/>
            <person name="Grigoriev I."/>
        </authorList>
    </citation>
    <scope>NUCLEOTIDE SEQUENCE [LARGE SCALE GENOMIC DNA]</scope>
    <source>
        <strain evidence="11">CECT 20119</strain>
    </source>
</reference>
<dbReference type="GO" id="GO:0042132">
    <property type="term" value="F:fructose 1,6-bisphosphate 1-phosphatase activity"/>
    <property type="evidence" value="ECO:0007669"/>
    <property type="project" value="TreeGrafter"/>
</dbReference>
<dbReference type="EMBL" id="ML992501">
    <property type="protein sequence ID" value="KAF2228001.1"/>
    <property type="molecule type" value="Genomic_DNA"/>
</dbReference>
<proteinExistence type="inferred from homology"/>
<dbReference type="InterPro" id="IPR033391">
    <property type="entry name" value="FBPase_N"/>
</dbReference>
<evidence type="ECO:0000313" key="11">
    <source>
        <dbReference type="Proteomes" id="UP000799538"/>
    </source>
</evidence>
<dbReference type="InterPro" id="IPR023079">
    <property type="entry name" value="SBPase"/>
</dbReference>
<evidence type="ECO:0000256" key="3">
    <source>
        <dbReference type="ARBA" id="ARBA00010941"/>
    </source>
</evidence>
<dbReference type="InterPro" id="IPR000146">
    <property type="entry name" value="FBPase_class-1"/>
</dbReference>
<dbReference type="GO" id="GO:0006002">
    <property type="term" value="P:fructose 6-phosphate metabolic process"/>
    <property type="evidence" value="ECO:0007669"/>
    <property type="project" value="TreeGrafter"/>
</dbReference>
<comment type="cofactor">
    <cofactor evidence="1">
        <name>Mg(2+)</name>
        <dbReference type="ChEBI" id="CHEBI:18420"/>
    </cofactor>
</comment>
<dbReference type="Proteomes" id="UP000799538">
    <property type="component" value="Unassembled WGS sequence"/>
</dbReference>
<accession>A0A6A6GQL8</accession>
<dbReference type="Pfam" id="PF18913">
    <property type="entry name" value="FBPase_C"/>
    <property type="match status" value="1"/>
</dbReference>
<keyword evidence="5" id="KW-0378">Hydrolase</keyword>
<evidence type="ECO:0000313" key="10">
    <source>
        <dbReference type="EMBL" id="KAF2228001.1"/>
    </source>
</evidence>
<keyword evidence="11" id="KW-1185">Reference proteome</keyword>
<dbReference type="AlphaFoldDB" id="A0A6A6GQL8"/>
<evidence type="ECO:0000259" key="8">
    <source>
        <dbReference type="Pfam" id="PF00316"/>
    </source>
</evidence>
<dbReference type="GO" id="GO:0030388">
    <property type="term" value="P:fructose 1,6-bisphosphate metabolic process"/>
    <property type="evidence" value="ECO:0007669"/>
    <property type="project" value="TreeGrafter"/>
</dbReference>
<gene>
    <name evidence="10" type="ORF">BDZ85DRAFT_189528</name>
</gene>
<feature type="domain" description="Fructose-1-6-bisphosphatase class 1 C-terminal" evidence="9">
    <location>
        <begin position="192"/>
        <end position="315"/>
    </location>
</feature>
<dbReference type="Gene3D" id="3.40.190.80">
    <property type="match status" value="1"/>
</dbReference>
<dbReference type="PIRSF" id="PIRSF000904">
    <property type="entry name" value="FBPtase_SBPase"/>
    <property type="match status" value="1"/>
</dbReference>
<comment type="similarity">
    <text evidence="3">Belongs to the FBPase class 1 family.</text>
</comment>
<keyword evidence="4" id="KW-0479">Metal-binding</keyword>
<dbReference type="GO" id="GO:0046872">
    <property type="term" value="F:metal ion binding"/>
    <property type="evidence" value="ECO:0007669"/>
    <property type="project" value="UniProtKB-KW"/>
</dbReference>
<dbReference type="InterPro" id="IPR020548">
    <property type="entry name" value="Fructose_bisphosphatase_AS"/>
</dbReference>